<dbReference type="InterPro" id="IPR002913">
    <property type="entry name" value="START_lipid-bd_dom"/>
</dbReference>
<gene>
    <name evidence="4" type="ORF">Bca52824_041476</name>
</gene>
<sequence length="358" mass="39664">MNSGDILSKLALCFSSSEVFLRRAYGEDGVFCYCCATVLTLVFILLCQIIRKVRFFRQDSSSPSSSSPAVSASQSLSSQSRISTLVSDEDLKDLIEKLGREDGGPVKYLSTTVFENCSPEVLRDFYMDNEYRKQWDKTVVEHEQLQVDSSSGIEIGRTIKKFPLLTPREYVLAWRLWEGRISFIVSSRSVITVWFRSRGSMYVFAAVPGRDACEIHMFHQEDAGLNVEMAKLAFSRGIWSYVCKMDSALRKYIATSRRPQGPTVSAVPSELENQTDDITDSSGTMLTGEGAKRKKLLRKPTKKQVAKGLLLVGGAVGSAVCLSRGHSALGAKVALAYFLTKLRKRGAQQSQTSQNAGI</sequence>
<keyword evidence="2" id="KW-1133">Transmembrane helix</keyword>
<proteinExistence type="predicted"/>
<accession>A0A8X7RVF8</accession>
<comment type="caution">
    <text evidence="4">The sequence shown here is derived from an EMBL/GenBank/DDBJ whole genome shotgun (WGS) entry which is preliminary data.</text>
</comment>
<dbReference type="InterPro" id="IPR023393">
    <property type="entry name" value="START-like_dom_sf"/>
</dbReference>
<evidence type="ECO:0000256" key="1">
    <source>
        <dbReference type="SAM" id="MobiDB-lite"/>
    </source>
</evidence>
<name>A0A8X7RVF8_BRACI</name>
<dbReference type="Proteomes" id="UP000886595">
    <property type="component" value="Unassembled WGS sequence"/>
</dbReference>
<reference evidence="4 5" key="1">
    <citation type="submission" date="2020-02" db="EMBL/GenBank/DDBJ databases">
        <authorList>
            <person name="Ma Q."/>
            <person name="Huang Y."/>
            <person name="Song X."/>
            <person name="Pei D."/>
        </authorList>
    </citation>
    <scope>NUCLEOTIDE SEQUENCE [LARGE SCALE GENOMIC DNA]</scope>
    <source>
        <strain evidence="4">Sxm20200214</strain>
        <tissue evidence="4">Leaf</tissue>
    </source>
</reference>
<dbReference type="AlphaFoldDB" id="A0A8X7RVF8"/>
<evidence type="ECO:0000313" key="5">
    <source>
        <dbReference type="Proteomes" id="UP000886595"/>
    </source>
</evidence>
<keyword evidence="5" id="KW-1185">Reference proteome</keyword>
<dbReference type="GO" id="GO:0008289">
    <property type="term" value="F:lipid binding"/>
    <property type="evidence" value="ECO:0007669"/>
    <property type="project" value="InterPro"/>
</dbReference>
<dbReference type="SUPFAM" id="SSF55961">
    <property type="entry name" value="Bet v1-like"/>
    <property type="match status" value="1"/>
</dbReference>
<dbReference type="EMBL" id="JAAMPC010000009">
    <property type="protein sequence ID" value="KAG2294807.1"/>
    <property type="molecule type" value="Genomic_DNA"/>
</dbReference>
<evidence type="ECO:0000259" key="3">
    <source>
        <dbReference type="PROSITE" id="PS50848"/>
    </source>
</evidence>
<dbReference type="OrthoDB" id="5403181at2759"/>
<dbReference type="Pfam" id="PF01852">
    <property type="entry name" value="START"/>
    <property type="match status" value="1"/>
</dbReference>
<dbReference type="PANTHER" id="PTHR19308:SF13">
    <property type="entry name" value="OS02G0468400 PROTEIN"/>
    <property type="match status" value="1"/>
</dbReference>
<dbReference type="PROSITE" id="PS50848">
    <property type="entry name" value="START"/>
    <property type="match status" value="1"/>
</dbReference>
<evidence type="ECO:0000313" key="4">
    <source>
        <dbReference type="EMBL" id="KAG2294807.1"/>
    </source>
</evidence>
<feature type="transmembrane region" description="Helical" evidence="2">
    <location>
        <begin position="30"/>
        <end position="50"/>
    </location>
</feature>
<keyword evidence="2" id="KW-0472">Membrane</keyword>
<feature type="domain" description="START" evidence="3">
    <location>
        <begin position="113"/>
        <end position="190"/>
    </location>
</feature>
<organism evidence="4 5">
    <name type="scientific">Brassica carinata</name>
    <name type="common">Ethiopian mustard</name>
    <name type="synonym">Abyssinian cabbage</name>
    <dbReference type="NCBI Taxonomy" id="52824"/>
    <lineage>
        <taxon>Eukaryota</taxon>
        <taxon>Viridiplantae</taxon>
        <taxon>Streptophyta</taxon>
        <taxon>Embryophyta</taxon>
        <taxon>Tracheophyta</taxon>
        <taxon>Spermatophyta</taxon>
        <taxon>Magnoliopsida</taxon>
        <taxon>eudicotyledons</taxon>
        <taxon>Gunneridae</taxon>
        <taxon>Pentapetalae</taxon>
        <taxon>rosids</taxon>
        <taxon>malvids</taxon>
        <taxon>Brassicales</taxon>
        <taxon>Brassicaceae</taxon>
        <taxon>Brassiceae</taxon>
        <taxon>Brassica</taxon>
    </lineage>
</organism>
<protein>
    <recommendedName>
        <fullName evidence="3">START domain-containing protein</fullName>
    </recommendedName>
</protein>
<dbReference type="GO" id="GO:0005737">
    <property type="term" value="C:cytoplasm"/>
    <property type="evidence" value="ECO:0007669"/>
    <property type="project" value="UniProtKB-ARBA"/>
</dbReference>
<evidence type="ECO:0000256" key="2">
    <source>
        <dbReference type="SAM" id="Phobius"/>
    </source>
</evidence>
<dbReference type="PANTHER" id="PTHR19308">
    <property type="entry name" value="PHOSPHATIDYLCHOLINE TRANSFER PROTEIN"/>
    <property type="match status" value="1"/>
</dbReference>
<dbReference type="InterPro" id="IPR051213">
    <property type="entry name" value="START_lipid_transfer"/>
</dbReference>
<feature type="region of interest" description="Disordered" evidence="1">
    <location>
        <begin position="259"/>
        <end position="293"/>
    </location>
</feature>
<keyword evidence="2" id="KW-0812">Transmembrane</keyword>
<dbReference type="Gene3D" id="3.30.530.20">
    <property type="match status" value="1"/>
</dbReference>